<evidence type="ECO:0000256" key="7">
    <source>
        <dbReference type="PIRSR" id="PIRSR000350-2"/>
    </source>
</evidence>
<dbReference type="PRINTS" id="PR00368">
    <property type="entry name" value="FADPNR"/>
</dbReference>
<evidence type="ECO:0000256" key="10">
    <source>
        <dbReference type="RuleBase" id="RU003691"/>
    </source>
</evidence>
<evidence type="ECO:0000259" key="12">
    <source>
        <dbReference type="Pfam" id="PF07992"/>
    </source>
</evidence>
<dbReference type="PIRSF" id="PIRSF000350">
    <property type="entry name" value="Mercury_reductase_MerA"/>
    <property type="match status" value="1"/>
</dbReference>
<dbReference type="Gene3D" id="3.50.50.60">
    <property type="entry name" value="FAD/NAD(P)-binding domain"/>
    <property type="match status" value="2"/>
</dbReference>
<evidence type="ECO:0000256" key="2">
    <source>
        <dbReference type="ARBA" id="ARBA00022630"/>
    </source>
</evidence>
<proteinExistence type="inferred from homology"/>
<keyword evidence="5" id="KW-1015">Disulfide bond</keyword>
<dbReference type="PANTHER" id="PTHR42737">
    <property type="entry name" value="GLUTATHIONE REDUCTASE"/>
    <property type="match status" value="1"/>
</dbReference>
<evidence type="ECO:0000313" key="13">
    <source>
        <dbReference type="EMBL" id="APG06280.1"/>
    </source>
</evidence>
<dbReference type="InterPro" id="IPR016156">
    <property type="entry name" value="FAD/NAD-linked_Rdtase_dimer_sf"/>
</dbReference>
<name>A0A1L3EZ38_9GAMM</name>
<dbReference type="AlphaFoldDB" id="A0A1L3EZ38"/>
<feature type="binding site" evidence="8">
    <location>
        <position position="301"/>
    </location>
    <ligand>
        <name>FAD</name>
        <dbReference type="ChEBI" id="CHEBI:57692"/>
    </ligand>
</feature>
<dbReference type="InterPro" id="IPR012999">
    <property type="entry name" value="Pyr_OxRdtase_I_AS"/>
</dbReference>
<reference evidence="14" key="1">
    <citation type="submission" date="2016-09" db="EMBL/GenBank/DDBJ databases">
        <authorList>
            <person name="Lysoe E."/>
        </authorList>
    </citation>
    <scope>NUCLEOTIDE SEQUENCE [LARGE SCALE GENOMIC DNA]</scope>
    <source>
        <strain evidence="14">LJ96T</strain>
    </source>
</reference>
<evidence type="ECO:0000313" key="14">
    <source>
        <dbReference type="Proteomes" id="UP000182987"/>
    </source>
</evidence>
<dbReference type="PANTHER" id="PTHR42737:SF2">
    <property type="entry name" value="GLUTATHIONE REDUCTASE"/>
    <property type="match status" value="1"/>
</dbReference>
<evidence type="ECO:0000256" key="6">
    <source>
        <dbReference type="ARBA" id="ARBA00023284"/>
    </source>
</evidence>
<keyword evidence="8" id="KW-0547">Nucleotide-binding</keyword>
<feature type="disulfide bond" description="Redox-active" evidence="9">
    <location>
        <begin position="41"/>
        <end position="46"/>
    </location>
</feature>
<keyword evidence="6 10" id="KW-0676">Redox-active center</keyword>
<evidence type="ECO:0000259" key="11">
    <source>
        <dbReference type="Pfam" id="PF02852"/>
    </source>
</evidence>
<dbReference type="InterPro" id="IPR004099">
    <property type="entry name" value="Pyr_nucl-diS_OxRdtase_dimer"/>
</dbReference>
<dbReference type="Proteomes" id="UP000182987">
    <property type="component" value="Chromosome"/>
</dbReference>
<dbReference type="InterPro" id="IPR036188">
    <property type="entry name" value="FAD/NAD-bd_sf"/>
</dbReference>
<keyword evidence="3 8" id="KW-0274">FAD</keyword>
<feature type="binding site" evidence="8">
    <location>
        <position position="113"/>
    </location>
    <ligand>
        <name>FAD</name>
        <dbReference type="ChEBI" id="CHEBI:57692"/>
    </ligand>
</feature>
<evidence type="ECO:0000256" key="5">
    <source>
        <dbReference type="ARBA" id="ARBA00023157"/>
    </source>
</evidence>
<dbReference type="SUPFAM" id="SSF55424">
    <property type="entry name" value="FAD/NAD-linked reductases, dimerisation (C-terminal) domain"/>
    <property type="match status" value="1"/>
</dbReference>
<dbReference type="GO" id="GO:0045454">
    <property type="term" value="P:cell redox homeostasis"/>
    <property type="evidence" value="ECO:0007669"/>
    <property type="project" value="InterPro"/>
</dbReference>
<gene>
    <name evidence="13" type="ORF">BJI69_00900</name>
</gene>
<dbReference type="InterPro" id="IPR023753">
    <property type="entry name" value="FAD/NAD-binding_dom"/>
</dbReference>
<feature type="binding site" evidence="8">
    <location>
        <begin position="137"/>
        <end position="139"/>
    </location>
    <ligand>
        <name>FAD</name>
        <dbReference type="ChEBI" id="CHEBI:57692"/>
    </ligand>
</feature>
<dbReference type="PROSITE" id="PS00076">
    <property type="entry name" value="PYRIDINE_REDOX_1"/>
    <property type="match status" value="1"/>
</dbReference>
<evidence type="ECO:0000256" key="8">
    <source>
        <dbReference type="PIRSR" id="PIRSR000350-3"/>
    </source>
</evidence>
<dbReference type="EMBL" id="CP017480">
    <property type="protein sequence ID" value="APG06280.1"/>
    <property type="molecule type" value="Genomic_DNA"/>
</dbReference>
<organism evidence="13 14">
    <name type="scientific">Luteibacter rhizovicinus DSM 16549</name>
    <dbReference type="NCBI Taxonomy" id="1440763"/>
    <lineage>
        <taxon>Bacteria</taxon>
        <taxon>Pseudomonadati</taxon>
        <taxon>Pseudomonadota</taxon>
        <taxon>Gammaproteobacteria</taxon>
        <taxon>Lysobacterales</taxon>
        <taxon>Rhodanobacteraceae</taxon>
        <taxon>Luteibacter</taxon>
    </lineage>
</organism>
<dbReference type="Pfam" id="PF07992">
    <property type="entry name" value="Pyr_redox_2"/>
    <property type="match status" value="1"/>
</dbReference>
<keyword evidence="4 10" id="KW-0560">Oxidoreductase</keyword>
<dbReference type="SUPFAM" id="SSF51905">
    <property type="entry name" value="FAD/NAD(P)-binding domain"/>
    <property type="match status" value="1"/>
</dbReference>
<dbReference type="GO" id="GO:0005829">
    <property type="term" value="C:cytosol"/>
    <property type="evidence" value="ECO:0007669"/>
    <property type="project" value="TreeGrafter"/>
</dbReference>
<feature type="binding site" evidence="8">
    <location>
        <begin position="172"/>
        <end position="179"/>
    </location>
    <ligand>
        <name>NAD(+)</name>
        <dbReference type="ChEBI" id="CHEBI:57540"/>
    </ligand>
</feature>
<feature type="domain" description="Pyridine nucleotide-disulphide oxidoreductase dimerisation" evidence="11">
    <location>
        <begin position="337"/>
        <end position="444"/>
    </location>
</feature>
<sequence>MEAFDLIVIGGGSGGLAAAIRAAKHGAKVALIEPGELGGTCVNVGCVPKKAMWYAAQMAEAQYIAMDYGFHDTPGSLDWPRFIERREEYIERIHGKYQQALDKGHVTVVRDTGRFIAKGRVRAGERELTAPHIIISTGSKAKHLAKPGFHLAMDSDGFFDLRACPKRAAIIGGGYIAVELAGVLRALGCDVHMYVRGRLMGGFDEEMAYGLGEEMEQHGIRIHYECQIVAAHEAEGVILLDCDRGDHPGPFDALIVAVGREANTASLDIGAIGLATTGTDGHIAIDDWQNTNVEGVYAVGDVTERMALTPVAVAAARKLVDRLFGGKPEAKLDYQNIPSVVFSHPPLGTIGMSEQQAREAYGAEVHLYKQSFVPMQLALARRPITTRFKLICVGKESRIVGMQMLGPGVDEILQGFAVAIKMGACKSDFDDTLAVHPTSAEEMVLMGDRVPG</sequence>
<dbReference type="GO" id="GO:0050660">
    <property type="term" value="F:flavin adenine dinucleotide binding"/>
    <property type="evidence" value="ECO:0007669"/>
    <property type="project" value="InterPro"/>
</dbReference>
<accession>A0A1L3EZ38</accession>
<dbReference type="InterPro" id="IPR001100">
    <property type="entry name" value="Pyr_nuc-diS_OxRdtase"/>
</dbReference>
<feature type="binding site" evidence="8">
    <location>
        <position position="50"/>
    </location>
    <ligand>
        <name>FAD</name>
        <dbReference type="ChEBI" id="CHEBI:57692"/>
    </ligand>
</feature>
<dbReference type="InterPro" id="IPR046952">
    <property type="entry name" value="GSHR/TRXR-like"/>
</dbReference>
<dbReference type="STRING" id="1440763.BJI69_00900"/>
<dbReference type="Pfam" id="PF02852">
    <property type="entry name" value="Pyr_redox_dim"/>
    <property type="match status" value="1"/>
</dbReference>
<evidence type="ECO:0000256" key="4">
    <source>
        <dbReference type="ARBA" id="ARBA00023002"/>
    </source>
</evidence>
<keyword evidence="14" id="KW-1185">Reference proteome</keyword>
<dbReference type="NCBIfam" id="NF004776">
    <property type="entry name" value="PRK06116.1"/>
    <property type="match status" value="1"/>
</dbReference>
<keyword evidence="8" id="KW-0520">NAD</keyword>
<evidence type="ECO:0000256" key="9">
    <source>
        <dbReference type="PIRSR" id="PIRSR000350-4"/>
    </source>
</evidence>
<feature type="active site" description="Proton acceptor" evidence="7">
    <location>
        <position position="436"/>
    </location>
</feature>
<comment type="similarity">
    <text evidence="1 10">Belongs to the class-I pyridine nucleotide-disulfide oxidoreductase family.</text>
</comment>
<evidence type="ECO:0000256" key="3">
    <source>
        <dbReference type="ARBA" id="ARBA00022827"/>
    </source>
</evidence>
<dbReference type="KEGG" id="lrz:BJI69_00900"/>
<dbReference type="GO" id="GO:0006749">
    <property type="term" value="P:glutathione metabolic process"/>
    <property type="evidence" value="ECO:0007669"/>
    <property type="project" value="TreeGrafter"/>
</dbReference>
<evidence type="ECO:0000256" key="1">
    <source>
        <dbReference type="ARBA" id="ARBA00007532"/>
    </source>
</evidence>
<feature type="binding site" evidence="8">
    <location>
        <position position="259"/>
    </location>
    <ligand>
        <name>NAD(+)</name>
        <dbReference type="ChEBI" id="CHEBI:57540"/>
    </ligand>
</feature>
<dbReference type="Gene3D" id="3.30.390.30">
    <property type="match status" value="1"/>
</dbReference>
<dbReference type="GO" id="GO:0004362">
    <property type="term" value="F:glutathione-disulfide reductase (NADPH) activity"/>
    <property type="evidence" value="ECO:0007669"/>
    <property type="project" value="TreeGrafter"/>
</dbReference>
<dbReference type="GO" id="GO:0034599">
    <property type="term" value="P:cellular response to oxidative stress"/>
    <property type="evidence" value="ECO:0007669"/>
    <property type="project" value="TreeGrafter"/>
</dbReference>
<dbReference type="PRINTS" id="PR00411">
    <property type="entry name" value="PNDRDTASEI"/>
</dbReference>
<feature type="domain" description="FAD/NAD(P)-binding" evidence="12">
    <location>
        <begin position="4"/>
        <end position="316"/>
    </location>
</feature>
<comment type="cofactor">
    <cofactor evidence="8">
        <name>FAD</name>
        <dbReference type="ChEBI" id="CHEBI:57692"/>
    </cofactor>
    <text evidence="8">Binds 1 FAD per subunit.</text>
</comment>
<keyword evidence="2 10" id="KW-0285">Flavoprotein</keyword>
<protein>
    <submittedName>
        <fullName evidence="13">Glutathione-disulfide reductase</fullName>
    </submittedName>
</protein>